<keyword evidence="2" id="KW-1185">Reference proteome</keyword>
<dbReference type="Proteomes" id="UP000829364">
    <property type="component" value="Chromosome 7"/>
</dbReference>
<reference evidence="1" key="1">
    <citation type="submission" date="2021-11" db="EMBL/GenBank/DDBJ databases">
        <title>Purpureocillium_takamizusanense_genome.</title>
        <authorList>
            <person name="Nguyen N.-H."/>
        </authorList>
    </citation>
    <scope>NUCLEOTIDE SEQUENCE</scope>
    <source>
        <strain evidence="1">PT3</strain>
    </source>
</reference>
<accession>A0A9Q8QL18</accession>
<dbReference type="RefSeq" id="XP_047845179.1">
    <property type="nucleotide sequence ID" value="XM_047989180.1"/>
</dbReference>
<dbReference type="AlphaFoldDB" id="A0A9Q8QL18"/>
<name>A0A9Q8QL18_9HYPO</name>
<dbReference type="EMBL" id="CP086360">
    <property type="protein sequence ID" value="UNI21698.1"/>
    <property type="molecule type" value="Genomic_DNA"/>
</dbReference>
<organism evidence="1 2">
    <name type="scientific">Purpureocillium takamizusanense</name>
    <dbReference type="NCBI Taxonomy" id="2060973"/>
    <lineage>
        <taxon>Eukaryota</taxon>
        <taxon>Fungi</taxon>
        <taxon>Dikarya</taxon>
        <taxon>Ascomycota</taxon>
        <taxon>Pezizomycotina</taxon>
        <taxon>Sordariomycetes</taxon>
        <taxon>Hypocreomycetidae</taxon>
        <taxon>Hypocreales</taxon>
        <taxon>Ophiocordycipitaceae</taxon>
        <taxon>Purpureocillium</taxon>
    </lineage>
</organism>
<proteinExistence type="predicted"/>
<dbReference type="KEGG" id="ptkz:JDV02_007666"/>
<evidence type="ECO:0000313" key="1">
    <source>
        <dbReference type="EMBL" id="UNI21698.1"/>
    </source>
</evidence>
<gene>
    <name evidence="1" type="ORF">JDV02_007666</name>
</gene>
<evidence type="ECO:0000313" key="2">
    <source>
        <dbReference type="Proteomes" id="UP000829364"/>
    </source>
</evidence>
<dbReference type="GeneID" id="72069614"/>
<protein>
    <submittedName>
        <fullName evidence="1">Uncharacterized protein</fullName>
    </submittedName>
</protein>
<sequence>MAKIKSVEPSKAVESVVSCVAVGPTPIVAGSPSVLCTSALTVTFLRFWMTAAPRTILSPVTRQQLALSPRLLM</sequence>